<dbReference type="PROSITE" id="PS50045">
    <property type="entry name" value="SIGMA54_INTERACT_4"/>
    <property type="match status" value="1"/>
</dbReference>
<dbReference type="GO" id="GO:0005737">
    <property type="term" value="C:cytoplasm"/>
    <property type="evidence" value="ECO:0007669"/>
    <property type="project" value="UniProtKB-SubCell"/>
</dbReference>
<dbReference type="SMART" id="SM00382">
    <property type="entry name" value="AAA"/>
    <property type="match status" value="1"/>
</dbReference>
<dbReference type="PANTHER" id="PTHR32071:SF95">
    <property type="entry name" value="DNA-BINDING TRANSCRIPTIONAL REGULATOR NTRC"/>
    <property type="match status" value="1"/>
</dbReference>
<evidence type="ECO:0000256" key="8">
    <source>
        <dbReference type="ARBA" id="ARBA00023012"/>
    </source>
</evidence>
<comment type="subcellular location">
    <subcellularLocation>
        <location evidence="1 15">Cytoplasm</location>
    </subcellularLocation>
</comment>
<keyword evidence="4 15" id="KW-0678">Repressor</keyword>
<dbReference type="InterPro" id="IPR058031">
    <property type="entry name" value="AAA_lid_NorR"/>
</dbReference>
<dbReference type="FunFam" id="3.40.50.300:FF:000006">
    <property type="entry name" value="DNA-binding transcriptional regulator NtrC"/>
    <property type="match status" value="1"/>
</dbReference>
<evidence type="ECO:0000256" key="6">
    <source>
        <dbReference type="ARBA" id="ARBA00022741"/>
    </source>
</evidence>
<evidence type="ECO:0000256" key="12">
    <source>
        <dbReference type="ARBA" id="ARBA00023163"/>
    </source>
</evidence>
<dbReference type="SMART" id="SM00448">
    <property type="entry name" value="REC"/>
    <property type="match status" value="1"/>
</dbReference>
<dbReference type="PROSITE" id="PS50110">
    <property type="entry name" value="RESPONSE_REGULATORY"/>
    <property type="match status" value="1"/>
</dbReference>
<keyword evidence="7 15" id="KW-0067">ATP-binding</keyword>
<keyword evidence="11 15" id="KW-0010">Activator</keyword>
<dbReference type="GO" id="GO:0006808">
    <property type="term" value="P:regulation of nitrogen utilization"/>
    <property type="evidence" value="ECO:0007669"/>
    <property type="project" value="UniProtKB-UniRule"/>
</dbReference>
<evidence type="ECO:0000256" key="5">
    <source>
        <dbReference type="ARBA" id="ARBA00022553"/>
    </source>
</evidence>
<dbReference type="AlphaFoldDB" id="B6BW54"/>
<dbReference type="InterPro" id="IPR002078">
    <property type="entry name" value="Sigma_54_int"/>
</dbReference>
<dbReference type="InterPro" id="IPR011006">
    <property type="entry name" value="CheY-like_superfamily"/>
</dbReference>
<dbReference type="InterPro" id="IPR001789">
    <property type="entry name" value="Sig_transdc_resp-reg_receiver"/>
</dbReference>
<dbReference type="GO" id="GO:0005524">
    <property type="term" value="F:ATP binding"/>
    <property type="evidence" value="ECO:0007669"/>
    <property type="project" value="UniProtKB-KW"/>
</dbReference>
<protein>
    <recommendedName>
        <fullName evidence="2 15">DNA-binding transcriptional regulator NtrC</fullName>
    </recommendedName>
    <alternativeName>
        <fullName evidence="15">Nitrogen regulation protein NR(I)</fullName>
    </alternativeName>
</protein>
<evidence type="ECO:0000313" key="18">
    <source>
        <dbReference type="EMBL" id="EDZ64711.1"/>
    </source>
</evidence>
<feature type="modified residue" description="4-aspartylphosphate" evidence="14">
    <location>
        <position position="56"/>
    </location>
</feature>
<evidence type="ECO:0000313" key="19">
    <source>
        <dbReference type="Proteomes" id="UP000004188"/>
    </source>
</evidence>
<keyword evidence="5 14" id="KW-0597">Phosphoprotein</keyword>
<dbReference type="Pfam" id="PF00072">
    <property type="entry name" value="Response_reg"/>
    <property type="match status" value="1"/>
</dbReference>
<evidence type="ECO:0000256" key="3">
    <source>
        <dbReference type="ARBA" id="ARBA00022490"/>
    </source>
</evidence>
<evidence type="ECO:0000256" key="10">
    <source>
        <dbReference type="ARBA" id="ARBA00023125"/>
    </source>
</evidence>
<dbReference type="eggNOG" id="COG2204">
    <property type="taxonomic scope" value="Bacteria"/>
</dbReference>
<dbReference type="InterPro" id="IPR027417">
    <property type="entry name" value="P-loop_NTPase"/>
</dbReference>
<dbReference type="Gene3D" id="3.40.50.2300">
    <property type="match status" value="1"/>
</dbReference>
<dbReference type="InterPro" id="IPR009057">
    <property type="entry name" value="Homeodomain-like_sf"/>
</dbReference>
<dbReference type="FunFam" id="3.40.50.2300:FF:000018">
    <property type="entry name" value="DNA-binding transcriptional regulator NtrC"/>
    <property type="match status" value="1"/>
</dbReference>
<keyword evidence="13 15" id="KW-0535">Nitrogen fixation</keyword>
<name>B6BW54_9PROT</name>
<dbReference type="PANTHER" id="PTHR32071">
    <property type="entry name" value="TRANSCRIPTIONAL REGULATORY PROTEIN"/>
    <property type="match status" value="1"/>
</dbReference>
<dbReference type="Proteomes" id="UP000004188">
    <property type="component" value="Unassembled WGS sequence"/>
</dbReference>
<feature type="domain" description="Sigma-54 factor interaction" evidence="16">
    <location>
        <begin position="137"/>
        <end position="366"/>
    </location>
</feature>
<dbReference type="InterPro" id="IPR002197">
    <property type="entry name" value="HTH_Fis"/>
</dbReference>
<keyword evidence="6 15" id="KW-0547">Nucleotide-binding</keyword>
<sequence>MNSSKKKIWILDDDKSIRWVLQKALEKNNYTVLAFGNTNEAINQFNHDMPDLIVSDIKMPGESGLQFLEKVKGKFPNIPVIIMTAFSDLDSAVDSYSHGAYEYLPKPFDIDNAINVINSAFKDEADELNDIDSTNKIIGTSKAMQEVFKQIGKLSKSDASILITGESGTGKELVAKAIHDNSLRKDKPFVALNSAAIPKDLLESELFGYEKGAFTGANSSKKGYFEEAQDGTLFLDEIADMPIDLQSKLLRVLNDGSFQKLGSSSVIKANVKIIAATHQDLQDKINNQTFREDLFHRLNVITIQLPPLRERENDITLLAKFFLNQSAQDLNTSIKYLNEETQDYFKKLNWTGNIRQLRNICHWLTVMSPGKEIGVSDLPTELLKENIYNKPSFNWEDNLELVIQNDILNNETNIYDTYIEKLESILIKSALKHCSGKRIKAAHILGIGRNTITRKIKDINISHDE</sequence>
<evidence type="ECO:0000259" key="17">
    <source>
        <dbReference type="PROSITE" id="PS50110"/>
    </source>
</evidence>
<dbReference type="GO" id="GO:0000156">
    <property type="term" value="F:phosphorelay response regulator activity"/>
    <property type="evidence" value="ECO:0007669"/>
    <property type="project" value="UniProtKB-UniRule"/>
</dbReference>
<keyword evidence="3 15" id="KW-0963">Cytoplasm</keyword>
<dbReference type="InterPro" id="IPR010114">
    <property type="entry name" value="Transcript_reg_NtrC"/>
</dbReference>
<dbReference type="Gene3D" id="3.40.50.300">
    <property type="entry name" value="P-loop containing nucleotide triphosphate hydrolases"/>
    <property type="match status" value="1"/>
</dbReference>
<dbReference type="Gene3D" id="1.10.8.60">
    <property type="match status" value="1"/>
</dbReference>
<dbReference type="Gene3D" id="1.10.10.60">
    <property type="entry name" value="Homeodomain-like"/>
    <property type="match status" value="1"/>
</dbReference>
<dbReference type="InterPro" id="IPR025662">
    <property type="entry name" value="Sigma_54_int_dom_ATP-bd_1"/>
</dbReference>
<dbReference type="SUPFAM" id="SSF52540">
    <property type="entry name" value="P-loop containing nucleoside triphosphate hydrolases"/>
    <property type="match status" value="1"/>
</dbReference>
<dbReference type="Pfam" id="PF25601">
    <property type="entry name" value="AAA_lid_14"/>
    <property type="match status" value="1"/>
</dbReference>
<dbReference type="Pfam" id="PF00158">
    <property type="entry name" value="Sigma54_activat"/>
    <property type="match status" value="1"/>
</dbReference>
<evidence type="ECO:0000256" key="9">
    <source>
        <dbReference type="ARBA" id="ARBA00023015"/>
    </source>
</evidence>
<evidence type="ECO:0000256" key="2">
    <source>
        <dbReference type="ARBA" id="ARBA00019059"/>
    </source>
</evidence>
<evidence type="ECO:0000256" key="1">
    <source>
        <dbReference type="ARBA" id="ARBA00004496"/>
    </source>
</evidence>
<dbReference type="STRING" id="314607.KB13_843"/>
<evidence type="ECO:0000256" key="11">
    <source>
        <dbReference type="ARBA" id="ARBA00023159"/>
    </source>
</evidence>
<dbReference type="SUPFAM" id="SSF46689">
    <property type="entry name" value="Homeodomain-like"/>
    <property type="match status" value="1"/>
</dbReference>
<dbReference type="GO" id="GO:0043565">
    <property type="term" value="F:sequence-specific DNA binding"/>
    <property type="evidence" value="ECO:0007669"/>
    <property type="project" value="InterPro"/>
</dbReference>
<keyword evidence="12 15" id="KW-0804">Transcription</keyword>
<evidence type="ECO:0000256" key="15">
    <source>
        <dbReference type="RuleBase" id="RU365013"/>
    </source>
</evidence>
<evidence type="ECO:0000259" key="16">
    <source>
        <dbReference type="PROSITE" id="PS50045"/>
    </source>
</evidence>
<keyword evidence="10 15" id="KW-0238">DNA-binding</keyword>
<keyword evidence="8 15" id="KW-0902">Two-component regulatory system</keyword>
<dbReference type="Pfam" id="PF02954">
    <property type="entry name" value="HTH_8"/>
    <property type="match status" value="1"/>
</dbReference>
<keyword evidence="19" id="KW-1185">Reference proteome</keyword>
<dbReference type="HOGENOM" id="CLU_000445_0_6_4"/>
<dbReference type="PROSITE" id="PS00675">
    <property type="entry name" value="SIGMA54_INTERACT_1"/>
    <property type="match status" value="1"/>
</dbReference>
<evidence type="ECO:0000256" key="7">
    <source>
        <dbReference type="ARBA" id="ARBA00022840"/>
    </source>
</evidence>
<comment type="function">
    <text evidence="15">Member of the two-component regulatory system NtrB/NtrC, which controls expression of the nitrogen-regulated (ntr) genes in response to nitrogen limitation. Phosphorylated NtrC binds directly to DNA and stimulates the formation of open promoter-sigma54-RNA polymerase complexes.</text>
</comment>
<dbReference type="NCBIfam" id="TIGR01818">
    <property type="entry name" value="ntrC"/>
    <property type="match status" value="1"/>
</dbReference>
<evidence type="ECO:0000256" key="4">
    <source>
        <dbReference type="ARBA" id="ARBA00022491"/>
    </source>
</evidence>
<gene>
    <name evidence="15 18" type="primary">ntrC</name>
    <name evidence="18" type="ORF">KB13_843</name>
</gene>
<evidence type="ECO:0000256" key="14">
    <source>
        <dbReference type="PROSITE-ProRule" id="PRU00169"/>
    </source>
</evidence>
<dbReference type="EMBL" id="DS995299">
    <property type="protein sequence ID" value="EDZ64711.1"/>
    <property type="molecule type" value="Genomic_DNA"/>
</dbReference>
<dbReference type="SUPFAM" id="SSF52172">
    <property type="entry name" value="CheY-like"/>
    <property type="match status" value="1"/>
</dbReference>
<dbReference type="PRINTS" id="PR01590">
    <property type="entry name" value="HTHFIS"/>
</dbReference>
<reference evidence="19" key="1">
    <citation type="journal article" date="2012" name="Stand. Genomic Sci.">
        <title>Genome sequence of strain HIMB624, a cultured representative from the OM43 clade of marine Betaproteobacteria.</title>
        <authorList>
            <person name="Huggett M.J."/>
            <person name="Hayakawa D.H."/>
            <person name="Rappe M.S."/>
        </authorList>
    </citation>
    <scope>NUCLEOTIDE SEQUENCE [LARGE SCALE GENOMIC DNA]</scope>
    <source>
        <strain evidence="19">KB13</strain>
    </source>
</reference>
<keyword evidence="9 15" id="KW-0805">Transcription regulation</keyword>
<accession>B6BW54</accession>
<dbReference type="GO" id="GO:0006355">
    <property type="term" value="P:regulation of DNA-templated transcription"/>
    <property type="evidence" value="ECO:0007669"/>
    <property type="project" value="InterPro"/>
</dbReference>
<evidence type="ECO:0000256" key="13">
    <source>
        <dbReference type="ARBA" id="ARBA00023231"/>
    </source>
</evidence>
<dbReference type="InterPro" id="IPR003593">
    <property type="entry name" value="AAA+_ATPase"/>
</dbReference>
<feature type="domain" description="Response regulatory" evidence="17">
    <location>
        <begin position="7"/>
        <end position="121"/>
    </location>
</feature>
<proteinExistence type="predicted"/>
<organism evidence="18 19">
    <name type="scientific">beta proteobacterium KB13</name>
    <dbReference type="NCBI Taxonomy" id="314607"/>
    <lineage>
        <taxon>Bacteria</taxon>
        <taxon>Pseudomonadati</taxon>
        <taxon>Pseudomonadota</taxon>
        <taxon>Betaproteobacteria</taxon>
        <taxon>Nitrosomonadales</taxon>
        <taxon>OM43 clade</taxon>
    </lineage>
</organism>
<dbReference type="CDD" id="cd00009">
    <property type="entry name" value="AAA"/>
    <property type="match status" value="1"/>
</dbReference>